<dbReference type="CDD" id="cd00082">
    <property type="entry name" value="HisKA"/>
    <property type="match status" value="1"/>
</dbReference>
<evidence type="ECO:0000256" key="3">
    <source>
        <dbReference type="ARBA" id="ARBA00012438"/>
    </source>
</evidence>
<dbReference type="InterPro" id="IPR004358">
    <property type="entry name" value="Sig_transdc_His_kin-like_C"/>
</dbReference>
<dbReference type="PANTHER" id="PTHR45339">
    <property type="entry name" value="HYBRID SIGNAL TRANSDUCTION HISTIDINE KINASE J"/>
    <property type="match status" value="1"/>
</dbReference>
<dbReference type="GO" id="GO:0000155">
    <property type="term" value="F:phosphorelay sensor kinase activity"/>
    <property type="evidence" value="ECO:0007669"/>
    <property type="project" value="InterPro"/>
</dbReference>
<dbReference type="SUPFAM" id="SSF103190">
    <property type="entry name" value="Sensory domain-like"/>
    <property type="match status" value="1"/>
</dbReference>
<dbReference type="SMART" id="SM00448">
    <property type="entry name" value="REC"/>
    <property type="match status" value="2"/>
</dbReference>
<feature type="domain" description="HPt" evidence="25">
    <location>
        <begin position="1421"/>
        <end position="1514"/>
    </location>
</feature>
<dbReference type="CDD" id="cd00088">
    <property type="entry name" value="HPT"/>
    <property type="match status" value="1"/>
</dbReference>
<feature type="domain" description="PAS" evidence="23">
    <location>
        <begin position="699"/>
        <end position="771"/>
    </location>
</feature>
<keyword evidence="4" id="KW-1003">Cell membrane</keyword>
<dbReference type="InterPro" id="IPR000700">
    <property type="entry name" value="PAS-assoc_C"/>
</dbReference>
<dbReference type="InterPro" id="IPR036097">
    <property type="entry name" value="HisK_dim/P_sf"/>
</dbReference>
<evidence type="ECO:0000256" key="20">
    <source>
        <dbReference type="SAM" id="Phobius"/>
    </source>
</evidence>
<dbReference type="Gene3D" id="3.30.450.20">
    <property type="entry name" value="PAS domain"/>
    <property type="match status" value="3"/>
</dbReference>
<feature type="domain" description="Histidine kinase" evidence="21">
    <location>
        <begin position="866"/>
        <end position="1087"/>
    </location>
</feature>
<dbReference type="SUPFAM" id="SSF55785">
    <property type="entry name" value="PYP-like sensor domain (PAS domain)"/>
    <property type="match status" value="1"/>
</dbReference>
<feature type="modified residue" description="Phosphohistidine" evidence="18">
    <location>
        <position position="1460"/>
    </location>
</feature>
<feature type="domain" description="Response regulatory" evidence="22">
    <location>
        <begin position="1259"/>
        <end position="1378"/>
    </location>
</feature>
<comment type="catalytic activity">
    <reaction evidence="1">
        <text>ATP + protein L-histidine = ADP + protein N-phospho-L-histidine.</text>
        <dbReference type="EC" id="2.7.13.3"/>
    </reaction>
</comment>
<dbReference type="InterPro" id="IPR004010">
    <property type="entry name" value="Double_Cache_2"/>
</dbReference>
<feature type="modified residue" description="4-aspartylphosphate" evidence="19">
    <location>
        <position position="1308"/>
    </location>
</feature>
<keyword evidence="12" id="KW-0067">ATP-binding</keyword>
<dbReference type="eggNOG" id="COG2198">
    <property type="taxonomic scope" value="Bacteria"/>
</dbReference>
<dbReference type="InterPro" id="IPR001789">
    <property type="entry name" value="Sig_transdc_resp-reg_receiver"/>
</dbReference>
<evidence type="ECO:0000256" key="1">
    <source>
        <dbReference type="ARBA" id="ARBA00000085"/>
    </source>
</evidence>
<evidence type="ECO:0000256" key="16">
    <source>
        <dbReference type="ARBA" id="ARBA00064003"/>
    </source>
</evidence>
<evidence type="ECO:0000256" key="14">
    <source>
        <dbReference type="ARBA" id="ARBA00023012"/>
    </source>
</evidence>
<dbReference type="Pfam" id="PF01627">
    <property type="entry name" value="Hpt"/>
    <property type="match status" value="1"/>
</dbReference>
<dbReference type="eggNOG" id="COG0784">
    <property type="taxonomic scope" value="Bacteria"/>
</dbReference>
<comment type="subunit">
    <text evidence="16">At low DSF concentrations, interacts with RpfF.</text>
</comment>
<dbReference type="PROSITE" id="PS50112">
    <property type="entry name" value="PAS"/>
    <property type="match status" value="1"/>
</dbReference>
<evidence type="ECO:0000256" key="6">
    <source>
        <dbReference type="ARBA" id="ARBA00022553"/>
    </source>
</evidence>
<feature type="transmembrane region" description="Helical" evidence="20">
    <location>
        <begin position="329"/>
        <end position="350"/>
    </location>
</feature>
<accession>I3Y6X9</accession>
<name>I3Y6X9_THIV6</name>
<dbReference type="InterPro" id="IPR000014">
    <property type="entry name" value="PAS"/>
</dbReference>
<evidence type="ECO:0000256" key="9">
    <source>
        <dbReference type="ARBA" id="ARBA00022737"/>
    </source>
</evidence>
<dbReference type="Pfam" id="PF02518">
    <property type="entry name" value="HATPase_c"/>
    <property type="match status" value="1"/>
</dbReference>
<evidence type="ECO:0000256" key="10">
    <source>
        <dbReference type="ARBA" id="ARBA00022741"/>
    </source>
</evidence>
<feature type="transmembrane region" description="Helical" evidence="20">
    <location>
        <begin position="365"/>
        <end position="384"/>
    </location>
</feature>
<dbReference type="Pfam" id="PF08269">
    <property type="entry name" value="dCache_2"/>
    <property type="match status" value="1"/>
</dbReference>
<dbReference type="InterPro" id="IPR011006">
    <property type="entry name" value="CheY-like_superfamily"/>
</dbReference>
<keyword evidence="11" id="KW-0418">Kinase</keyword>
<keyword evidence="10" id="KW-0547">Nucleotide-binding</keyword>
<protein>
    <recommendedName>
        <fullName evidence="17">Sensory/regulatory protein RpfC</fullName>
        <ecNumber evidence="3">2.7.13.3</ecNumber>
    </recommendedName>
</protein>
<dbReference type="SMART" id="SM00387">
    <property type="entry name" value="HATPase_c"/>
    <property type="match status" value="1"/>
</dbReference>
<dbReference type="NCBIfam" id="TIGR00229">
    <property type="entry name" value="sensory_box"/>
    <property type="match status" value="1"/>
</dbReference>
<dbReference type="Pfam" id="PF08447">
    <property type="entry name" value="PAS_3"/>
    <property type="match status" value="1"/>
</dbReference>
<dbReference type="EMBL" id="CP003154">
    <property type="protein sequence ID" value="AFL72747.1"/>
    <property type="molecule type" value="Genomic_DNA"/>
</dbReference>
<feature type="domain" description="PAC" evidence="24">
    <location>
        <begin position="775"/>
        <end position="827"/>
    </location>
</feature>
<dbReference type="Pfam" id="PF14827">
    <property type="entry name" value="dCache_3"/>
    <property type="match status" value="1"/>
</dbReference>
<evidence type="ECO:0000259" key="21">
    <source>
        <dbReference type="PROSITE" id="PS50109"/>
    </source>
</evidence>
<keyword evidence="27" id="KW-1185">Reference proteome</keyword>
<evidence type="ECO:0000256" key="12">
    <source>
        <dbReference type="ARBA" id="ARBA00022840"/>
    </source>
</evidence>
<dbReference type="InterPro" id="IPR003661">
    <property type="entry name" value="HisK_dim/P_dom"/>
</dbReference>
<dbReference type="SMART" id="SM01049">
    <property type="entry name" value="Cache_2"/>
    <property type="match status" value="1"/>
</dbReference>
<dbReference type="Gene3D" id="3.40.50.2300">
    <property type="match status" value="2"/>
</dbReference>
<evidence type="ECO:0000313" key="26">
    <source>
        <dbReference type="EMBL" id="AFL72747.1"/>
    </source>
</evidence>
<evidence type="ECO:0000259" key="22">
    <source>
        <dbReference type="PROSITE" id="PS50110"/>
    </source>
</evidence>
<dbReference type="InterPro" id="IPR035965">
    <property type="entry name" value="PAS-like_dom_sf"/>
</dbReference>
<dbReference type="PROSITE" id="PS50113">
    <property type="entry name" value="PAC"/>
    <property type="match status" value="1"/>
</dbReference>
<dbReference type="FunFam" id="2.10.70.100:FF:000001">
    <property type="entry name" value="Sensory transduction histidine kinase"/>
    <property type="match status" value="1"/>
</dbReference>
<dbReference type="InterPro" id="IPR029150">
    <property type="entry name" value="dCache_3"/>
</dbReference>
<dbReference type="eggNOG" id="COG4564">
    <property type="taxonomic scope" value="Bacteria"/>
</dbReference>
<dbReference type="SMART" id="SM00073">
    <property type="entry name" value="HPT"/>
    <property type="match status" value="1"/>
</dbReference>
<dbReference type="InterPro" id="IPR005467">
    <property type="entry name" value="His_kinase_dom"/>
</dbReference>
<keyword evidence="9" id="KW-0677">Repeat</keyword>
<feature type="transmembrane region" description="Helical" evidence="20">
    <location>
        <begin position="659"/>
        <end position="682"/>
    </location>
</feature>
<dbReference type="FunFam" id="3.30.565.10:FF:000010">
    <property type="entry name" value="Sensor histidine kinase RcsC"/>
    <property type="match status" value="1"/>
</dbReference>
<keyword evidence="13 20" id="KW-1133">Transmembrane helix</keyword>
<dbReference type="SUPFAM" id="SSF55874">
    <property type="entry name" value="ATPase domain of HSP90 chaperone/DNA topoisomerase II/histidine kinase"/>
    <property type="match status" value="1"/>
</dbReference>
<dbReference type="Proteomes" id="UP000006062">
    <property type="component" value="Chromosome"/>
</dbReference>
<dbReference type="CDD" id="cd16922">
    <property type="entry name" value="HATPase_EvgS-ArcB-TorS-like"/>
    <property type="match status" value="1"/>
</dbReference>
<dbReference type="SMART" id="SM00091">
    <property type="entry name" value="PAS"/>
    <property type="match status" value="1"/>
</dbReference>
<dbReference type="InterPro" id="IPR008207">
    <property type="entry name" value="Sig_transdc_His_kin_Hpt_dom"/>
</dbReference>
<evidence type="ECO:0000256" key="17">
    <source>
        <dbReference type="ARBA" id="ARBA00068150"/>
    </source>
</evidence>
<dbReference type="InterPro" id="IPR013655">
    <property type="entry name" value="PAS_fold_3"/>
</dbReference>
<dbReference type="KEGG" id="tvi:Thivi_0693"/>
<dbReference type="InterPro" id="IPR033480">
    <property type="entry name" value="sCache_2"/>
</dbReference>
<evidence type="ECO:0000256" key="5">
    <source>
        <dbReference type="ARBA" id="ARBA00022519"/>
    </source>
</evidence>
<dbReference type="Pfam" id="PF00072">
    <property type="entry name" value="Response_reg"/>
    <property type="match status" value="2"/>
</dbReference>
<dbReference type="InterPro" id="IPR036890">
    <property type="entry name" value="HATPase_C_sf"/>
</dbReference>
<evidence type="ECO:0000313" key="27">
    <source>
        <dbReference type="Proteomes" id="UP000006062"/>
    </source>
</evidence>
<dbReference type="EC" id="2.7.13.3" evidence="3"/>
<sequence length="1524" mass="168885">MREVRAIGPSEGRILWWVGAAVTILLVGGIFSWWTVARADRELREALLEQLRVVSQTVNIERLQSLSGTAADLENADYLKLKAQLSTVRSTNPRFRFVYLMGRQADGRVFFLVDSEPPDSVDASPPGQIYPDVSADLLQVFETGTATVEGPVDDRWGTWISALVPIRDTATSLAGLVTPLDAQAMVRKAVDFYRKHGRERFLQECNDPRGAFRQGSLYVFAYDLEMTMRAHPVNAELVGQNLLDRKDWSGGRFFRREIRDVALSSGSGWVDYQYVNPLNHKRQAKTTYVERVDDLIVCAGAYKGSGETLAVMGIDIDARDWRWDLAARSALPIGLTFVLLIGVLTALAFIRRVDTAPKPVLRRLLPPLAAMVLLLFVGTGTLLWKQHQKQLARTSTHLAAQVTGELSASLELQAAGLATALQVITADTRVRAALAKHDIERLLADWRPLYETLRRDRNLTHFYFFDRHRVCLLRLHKPEKSGDRIARFTALEAERTGRTASGIELGPLGTFTLRVVQPVFDDGALVGYVEFGKEIEDVIRALYRPSGSQLAIAIGKEFLVRQTWEEGMRWLERESDWERFPNRVVIYASQGRLPDAFATLVDRAPAGRHPSHPPEREIAFDGKPWRVSATPLRDAAGREIGALLVMLDTSAEQNAFARLLVLGGTTGGVLLALLLGMILVLVRRADQDIRTQQTELRASREQYELAVKGSNDGIWDWDLRENSLFLSPQWKAQLGYRDEELSNVFATFEDLLHPDDKPAVMAYIEHYLCESLEHYDIQFRLRHKDGRHRWIHARGAAIRDEAGNPYRMAGSHTDITERKRADDALHRAKEEADRLNEHLAQQTVFAREQAARAEMASVAKSEFLANMSHEIRTPMNGVIGMTGLLLETDLDDEQRHFAEVVRASGESLLRLINDILDFSKIEAGKLDLEMLDFDLSLSLEDFATALALRAQEKGLEFLCDADPEVPAFLRGDPGRLRQILTNLAGNAIKFTPSGEVAIRVSVLEERTEDVLLRFAVRDTGIGIPEDKLGLLFDKFSQVDASTTRQYGGTGLGLAISKQLAALMDGEVGVISQAGKGSEFWFTARLAKQPESAHRQLSLPADLLGVRVLIVDDNATNREILMTRLTSWGMRPAEARDGPEALRRLAGALDEPDPFRVAVIDMQMPEMDGETLGRAIGADSRLADTRMVMLTSLGMRGDARRFQELGFAAYITKPIRHEELKAVLSLVLTARSPAEMVSRPIATRYLAREILNLFAGCKVRILLAEDNTTNQQVALGILKKMGLHADAVANGAEAVTALASIPYDLVLMDVQMPVMDGLEATRAIRASSSAVRNPGLPIIAMTAGAMRGDQEQCLDAGMNDYVSKPVSPAILAEVLARWLPRELPSATHPSSEVVEETAARFVQEPEVPVFDRADLMSRLMEDDVLARTVAEGFLSDLPRQIVALRGSLDVGDAPGAERQAHNIKGASANMGGQRLRAVALAMERAAKAGDLSAAKDRLADLETEFDGLRHAMVKDFALLTDPDRL</sequence>
<reference evidence="26 27" key="1">
    <citation type="submission" date="2012-06" db="EMBL/GenBank/DDBJ databases">
        <title>Complete sequence of Thiocystis violascens DSM 198.</title>
        <authorList>
            <consortium name="US DOE Joint Genome Institute"/>
            <person name="Lucas S."/>
            <person name="Han J."/>
            <person name="Lapidus A."/>
            <person name="Cheng J.-F."/>
            <person name="Goodwin L."/>
            <person name="Pitluck S."/>
            <person name="Peters L."/>
            <person name="Ovchinnikova G."/>
            <person name="Teshima H."/>
            <person name="Detter J.C."/>
            <person name="Han C."/>
            <person name="Tapia R."/>
            <person name="Land M."/>
            <person name="Hauser L."/>
            <person name="Kyrpides N."/>
            <person name="Ivanova N."/>
            <person name="Pagani I."/>
            <person name="Vogl K."/>
            <person name="Liu Z."/>
            <person name="Frigaard N.-U."/>
            <person name="Bryant D."/>
            <person name="Woyke T."/>
        </authorList>
    </citation>
    <scope>NUCLEOTIDE SEQUENCE [LARGE SCALE GENOMIC DNA]</scope>
    <source>
        <strain evidence="27">ATCC 17096 / DSM 198 / 6111</strain>
    </source>
</reference>
<evidence type="ECO:0000259" key="25">
    <source>
        <dbReference type="PROSITE" id="PS50894"/>
    </source>
</evidence>
<feature type="transmembrane region" description="Helical" evidence="20">
    <location>
        <begin position="14"/>
        <end position="34"/>
    </location>
</feature>
<dbReference type="SUPFAM" id="SSF52172">
    <property type="entry name" value="CheY-like"/>
    <property type="match status" value="2"/>
</dbReference>
<dbReference type="GO" id="GO:0005524">
    <property type="term" value="F:ATP binding"/>
    <property type="evidence" value="ECO:0007669"/>
    <property type="project" value="UniProtKB-KW"/>
</dbReference>
<dbReference type="InterPro" id="IPR001610">
    <property type="entry name" value="PAC"/>
</dbReference>
<evidence type="ECO:0000256" key="19">
    <source>
        <dbReference type="PROSITE-ProRule" id="PRU00169"/>
    </source>
</evidence>
<dbReference type="SMART" id="SM00086">
    <property type="entry name" value="PAC"/>
    <property type="match status" value="1"/>
</dbReference>
<keyword evidence="7" id="KW-0808">Transferase</keyword>
<evidence type="ECO:0000256" key="18">
    <source>
        <dbReference type="PROSITE-ProRule" id="PRU00110"/>
    </source>
</evidence>
<dbReference type="PRINTS" id="PR00344">
    <property type="entry name" value="BCTRLSENSOR"/>
</dbReference>
<dbReference type="eggNOG" id="COG5002">
    <property type="taxonomic scope" value="Bacteria"/>
</dbReference>
<gene>
    <name evidence="26" type="ordered locus">Thivi_0693</name>
</gene>
<dbReference type="FunFam" id="1.10.287.130:FF:000002">
    <property type="entry name" value="Two-component osmosensing histidine kinase"/>
    <property type="match status" value="1"/>
</dbReference>
<keyword evidence="15 20" id="KW-0472">Membrane</keyword>
<evidence type="ECO:0000256" key="15">
    <source>
        <dbReference type="ARBA" id="ARBA00023136"/>
    </source>
</evidence>
<dbReference type="InterPro" id="IPR029151">
    <property type="entry name" value="Sensor-like_sf"/>
</dbReference>
<evidence type="ECO:0000256" key="11">
    <source>
        <dbReference type="ARBA" id="ARBA00022777"/>
    </source>
</evidence>
<dbReference type="CDD" id="cd00130">
    <property type="entry name" value="PAS"/>
    <property type="match status" value="1"/>
</dbReference>
<dbReference type="Gene3D" id="1.10.287.130">
    <property type="match status" value="1"/>
</dbReference>
<keyword evidence="5" id="KW-0997">Cell inner membrane</keyword>
<dbReference type="Pfam" id="PF00512">
    <property type="entry name" value="HisKA"/>
    <property type="match status" value="1"/>
</dbReference>
<feature type="modified residue" description="4-aspartylphosphate" evidence="19">
    <location>
        <position position="1160"/>
    </location>
</feature>
<keyword evidence="6 19" id="KW-0597">Phosphoprotein</keyword>
<evidence type="ECO:0000256" key="8">
    <source>
        <dbReference type="ARBA" id="ARBA00022692"/>
    </source>
</evidence>
<dbReference type="SUPFAM" id="SSF47384">
    <property type="entry name" value="Homodimeric domain of signal transducing histidine kinase"/>
    <property type="match status" value="1"/>
</dbReference>
<dbReference type="Gene3D" id="1.20.120.160">
    <property type="entry name" value="HPT domain"/>
    <property type="match status" value="1"/>
</dbReference>
<dbReference type="HOGENOM" id="CLU_004075_0_0_6"/>
<evidence type="ECO:0000259" key="23">
    <source>
        <dbReference type="PROSITE" id="PS50112"/>
    </source>
</evidence>
<dbReference type="PROSITE" id="PS50109">
    <property type="entry name" value="HIS_KIN"/>
    <property type="match status" value="1"/>
</dbReference>
<evidence type="ECO:0000256" key="2">
    <source>
        <dbReference type="ARBA" id="ARBA00004429"/>
    </source>
</evidence>
<dbReference type="CDD" id="cd17546">
    <property type="entry name" value="REC_hyHK_CKI1_RcsC-like"/>
    <property type="match status" value="1"/>
</dbReference>
<dbReference type="InterPro" id="IPR003594">
    <property type="entry name" value="HATPase_dom"/>
</dbReference>
<dbReference type="PANTHER" id="PTHR45339:SF1">
    <property type="entry name" value="HYBRID SIGNAL TRANSDUCTION HISTIDINE KINASE J"/>
    <property type="match status" value="1"/>
</dbReference>
<dbReference type="GO" id="GO:0005886">
    <property type="term" value="C:plasma membrane"/>
    <property type="evidence" value="ECO:0007669"/>
    <property type="project" value="UniProtKB-SubCell"/>
</dbReference>
<dbReference type="Gene3D" id="3.30.565.10">
    <property type="entry name" value="Histidine kinase-like ATPase, C-terminal domain"/>
    <property type="match status" value="1"/>
</dbReference>
<dbReference type="PROSITE" id="PS50894">
    <property type="entry name" value="HPT"/>
    <property type="match status" value="1"/>
</dbReference>
<organism evidence="26 27">
    <name type="scientific">Thiocystis violascens (strain ATCC 17096 / DSM 198 / 6111)</name>
    <name type="common">Chromatium violascens</name>
    <dbReference type="NCBI Taxonomy" id="765911"/>
    <lineage>
        <taxon>Bacteria</taxon>
        <taxon>Pseudomonadati</taxon>
        <taxon>Pseudomonadota</taxon>
        <taxon>Gammaproteobacteria</taxon>
        <taxon>Chromatiales</taxon>
        <taxon>Chromatiaceae</taxon>
        <taxon>Thiocystis</taxon>
    </lineage>
</organism>
<dbReference type="STRING" id="765911.Thivi_0693"/>
<dbReference type="RefSeq" id="WP_014777241.1">
    <property type="nucleotide sequence ID" value="NC_018012.1"/>
</dbReference>
<proteinExistence type="predicted"/>
<evidence type="ECO:0000256" key="13">
    <source>
        <dbReference type="ARBA" id="ARBA00022989"/>
    </source>
</evidence>
<evidence type="ECO:0000259" key="24">
    <source>
        <dbReference type="PROSITE" id="PS50113"/>
    </source>
</evidence>
<keyword evidence="14" id="KW-0902">Two-component regulatory system</keyword>
<dbReference type="InterPro" id="IPR036641">
    <property type="entry name" value="HPT_dom_sf"/>
</dbReference>
<evidence type="ECO:0000256" key="7">
    <source>
        <dbReference type="ARBA" id="ARBA00022679"/>
    </source>
</evidence>
<dbReference type="OrthoDB" id="9801651at2"/>
<dbReference type="SMART" id="SM00388">
    <property type="entry name" value="HisKA"/>
    <property type="match status" value="1"/>
</dbReference>
<dbReference type="SUPFAM" id="SSF47226">
    <property type="entry name" value="Histidine-containing phosphotransfer domain, HPT domain"/>
    <property type="match status" value="1"/>
</dbReference>
<keyword evidence="8 20" id="KW-0812">Transmembrane</keyword>
<feature type="domain" description="Response regulatory" evidence="22">
    <location>
        <begin position="1106"/>
        <end position="1227"/>
    </location>
</feature>
<evidence type="ECO:0000256" key="4">
    <source>
        <dbReference type="ARBA" id="ARBA00022475"/>
    </source>
</evidence>
<comment type="subcellular location">
    <subcellularLocation>
        <location evidence="2">Cell inner membrane</location>
        <topology evidence="2">Multi-pass membrane protein</topology>
    </subcellularLocation>
</comment>
<dbReference type="PROSITE" id="PS50110">
    <property type="entry name" value="RESPONSE_REGULATORY"/>
    <property type="match status" value="2"/>
</dbReference>